<dbReference type="PROSITE" id="PS50222">
    <property type="entry name" value="EF_HAND_2"/>
    <property type="match status" value="1"/>
</dbReference>
<dbReference type="SUPFAM" id="SSF47473">
    <property type="entry name" value="EF-hand"/>
    <property type="match status" value="1"/>
</dbReference>
<keyword evidence="4 7" id="KW-1133">Transmembrane helix</keyword>
<dbReference type="CDD" id="cd00051">
    <property type="entry name" value="EFh"/>
    <property type="match status" value="1"/>
</dbReference>
<dbReference type="PANTHER" id="PTHR10037">
    <property type="entry name" value="VOLTAGE-GATED CATION CHANNEL CALCIUM AND SODIUM"/>
    <property type="match status" value="1"/>
</dbReference>
<dbReference type="SMART" id="SM00054">
    <property type="entry name" value="EFh"/>
    <property type="match status" value="2"/>
</dbReference>
<dbReference type="InterPro" id="IPR018247">
    <property type="entry name" value="EF_Hand_1_Ca_BS"/>
</dbReference>
<feature type="compositionally biased region" description="Low complexity" evidence="6">
    <location>
        <begin position="60"/>
        <end position="77"/>
    </location>
</feature>
<dbReference type="Gene3D" id="1.10.287.70">
    <property type="match status" value="1"/>
</dbReference>
<dbReference type="Pfam" id="PF13499">
    <property type="entry name" value="EF-hand_7"/>
    <property type="match status" value="1"/>
</dbReference>
<gene>
    <name evidence="9" type="ORF">PCOR1329_LOCUS27898</name>
</gene>
<dbReference type="Gene3D" id="1.10.238.10">
    <property type="entry name" value="EF-hand"/>
    <property type="match status" value="1"/>
</dbReference>
<dbReference type="InterPro" id="IPR005821">
    <property type="entry name" value="Ion_trans_dom"/>
</dbReference>
<dbReference type="InterPro" id="IPR011992">
    <property type="entry name" value="EF-hand-dom_pair"/>
</dbReference>
<feature type="compositionally biased region" description="Low complexity" evidence="6">
    <location>
        <begin position="108"/>
        <end position="121"/>
    </location>
</feature>
<keyword evidence="10" id="KW-1185">Reference proteome</keyword>
<feature type="compositionally biased region" description="Basic and acidic residues" evidence="6">
    <location>
        <begin position="544"/>
        <end position="563"/>
    </location>
</feature>
<feature type="transmembrane region" description="Helical" evidence="7">
    <location>
        <begin position="376"/>
        <end position="402"/>
    </location>
</feature>
<dbReference type="EMBL" id="CAUYUJ010010191">
    <property type="protein sequence ID" value="CAK0828754.1"/>
    <property type="molecule type" value="Genomic_DNA"/>
</dbReference>
<evidence type="ECO:0000256" key="7">
    <source>
        <dbReference type="SAM" id="Phobius"/>
    </source>
</evidence>
<protein>
    <recommendedName>
        <fullName evidence="8">EF-hand domain-containing protein</fullName>
    </recommendedName>
</protein>
<dbReference type="Pfam" id="PF00520">
    <property type="entry name" value="Ion_trans"/>
    <property type="match status" value="1"/>
</dbReference>
<proteinExistence type="predicted"/>
<reference evidence="9" key="1">
    <citation type="submission" date="2023-10" db="EMBL/GenBank/DDBJ databases">
        <authorList>
            <person name="Chen Y."/>
            <person name="Shah S."/>
            <person name="Dougan E. K."/>
            <person name="Thang M."/>
            <person name="Chan C."/>
        </authorList>
    </citation>
    <scope>NUCLEOTIDE SEQUENCE [LARGE SCALE GENOMIC DNA]</scope>
</reference>
<evidence type="ECO:0000256" key="6">
    <source>
        <dbReference type="SAM" id="MobiDB-lite"/>
    </source>
</evidence>
<feature type="transmembrane region" description="Helical" evidence="7">
    <location>
        <begin position="294"/>
        <end position="317"/>
    </location>
</feature>
<comment type="subcellular location">
    <subcellularLocation>
        <location evidence="1">Membrane</location>
        <topology evidence="1">Multi-pass membrane protein</topology>
    </subcellularLocation>
</comment>
<accession>A0ABN9SBZ1</accession>
<dbReference type="Gene3D" id="1.20.120.350">
    <property type="entry name" value="Voltage-gated potassium channels. Chain C"/>
    <property type="match status" value="1"/>
</dbReference>
<keyword evidence="2 7" id="KW-0812">Transmembrane</keyword>
<name>A0ABN9SBZ1_9DINO</name>
<dbReference type="InterPro" id="IPR027359">
    <property type="entry name" value="Volt_channel_dom_sf"/>
</dbReference>
<dbReference type="SUPFAM" id="SSF81324">
    <property type="entry name" value="Voltage-gated potassium channels"/>
    <property type="match status" value="1"/>
</dbReference>
<feature type="compositionally biased region" description="Basic residues" evidence="6">
    <location>
        <begin position="21"/>
        <end position="30"/>
    </location>
</feature>
<feature type="compositionally biased region" description="Low complexity" evidence="6">
    <location>
        <begin position="601"/>
        <end position="612"/>
    </location>
</feature>
<keyword evidence="5 7" id="KW-0472">Membrane</keyword>
<evidence type="ECO:0000259" key="8">
    <source>
        <dbReference type="PROSITE" id="PS50222"/>
    </source>
</evidence>
<sequence length="697" mass="78253">MPSTGSRPQLRHDRLLAAWRRSGRRIRATRSPRMGGLAASSCRSPRTPWPATRPTRRRAAGTPTPRRPPRGTAPEAGRGCRGCRWPAARTRRRRSGRRLSRRRRRSPRVAASTTSAWTATRRSPRTRSARQEQREPWGPALLMTPKFDTVLGVVIVLNSAMIGVEMTLVEGEARNATILQPTPETLPFMVCENIFLLIYCVEIFLRIFACRWDAFASGWVRFDALLVFVGISGTWILPVVTLLFLPTGGGSAASVPMVLRVFRLARLARALRLLPHFRPLWMLVHGMTSSASTIMNVFVVLFMTLYVFGCIANEIGGRRITNHEKRKDGGWFDDTVELYFRSLPMSMVTLIQFVSFDSVGQIYRPMIQAAPELLCFFVPFLLIVSIVLMNLVTAIIVEAFLAHAKEDNEMRKKEQERRVQSMIPQLKRMFEEMDEDGSGTLTLDELEDAPDYLKEELSKCLDTESLIELWEILDNHCMGEVSIEEFCEGITKVATSAQPMEFTRIMKQLSFLREDLDMVLQKVCPNKKPRFTRARRSSGSVLHRRTEELRNSVEPETDRRQSAKTDISGESESNGQCQASSVPLEESDHEGSPQSRCARQSTTSNADSSTATRLARRNIRQSAVHIVARPRHVRATVEAGRNFAAAMAEKDLAREGTPNGRTTTTPHVSSAAQPPARRVSGGPSRLRTSRPSNGSHT</sequence>
<evidence type="ECO:0000256" key="4">
    <source>
        <dbReference type="ARBA" id="ARBA00022989"/>
    </source>
</evidence>
<dbReference type="Proteomes" id="UP001189429">
    <property type="component" value="Unassembled WGS sequence"/>
</dbReference>
<evidence type="ECO:0000256" key="2">
    <source>
        <dbReference type="ARBA" id="ARBA00022692"/>
    </source>
</evidence>
<feature type="domain" description="EF-hand" evidence="8">
    <location>
        <begin position="421"/>
        <end position="456"/>
    </location>
</feature>
<comment type="caution">
    <text evidence="9">The sequence shown here is derived from an EMBL/GenBank/DDBJ whole genome shotgun (WGS) entry which is preliminary data.</text>
</comment>
<feature type="region of interest" description="Disordered" evidence="6">
    <location>
        <begin position="531"/>
        <end position="616"/>
    </location>
</feature>
<feature type="transmembrane region" description="Helical" evidence="7">
    <location>
        <begin position="224"/>
        <end position="245"/>
    </location>
</feature>
<evidence type="ECO:0000256" key="5">
    <source>
        <dbReference type="ARBA" id="ARBA00023136"/>
    </source>
</evidence>
<dbReference type="PROSITE" id="PS00018">
    <property type="entry name" value="EF_HAND_1"/>
    <property type="match status" value="1"/>
</dbReference>
<dbReference type="InterPro" id="IPR043203">
    <property type="entry name" value="VGCC_Ca_Na"/>
</dbReference>
<evidence type="ECO:0000313" key="10">
    <source>
        <dbReference type="Proteomes" id="UP001189429"/>
    </source>
</evidence>
<dbReference type="InterPro" id="IPR002048">
    <property type="entry name" value="EF_hand_dom"/>
</dbReference>
<feature type="compositionally biased region" description="Polar residues" evidence="6">
    <location>
        <begin position="564"/>
        <end position="581"/>
    </location>
</feature>
<feature type="compositionally biased region" description="Basic residues" evidence="6">
    <location>
        <begin position="89"/>
        <end position="107"/>
    </location>
</feature>
<evidence type="ECO:0000256" key="1">
    <source>
        <dbReference type="ARBA" id="ARBA00004141"/>
    </source>
</evidence>
<feature type="transmembrane region" description="Helical" evidence="7">
    <location>
        <begin position="194"/>
        <end position="212"/>
    </location>
</feature>
<evidence type="ECO:0000256" key="3">
    <source>
        <dbReference type="ARBA" id="ARBA00022837"/>
    </source>
</evidence>
<evidence type="ECO:0000313" key="9">
    <source>
        <dbReference type="EMBL" id="CAK0828754.1"/>
    </source>
</evidence>
<keyword evidence="3" id="KW-0106">Calcium</keyword>
<feature type="compositionally biased region" description="Polar residues" evidence="6">
    <location>
        <begin position="659"/>
        <end position="672"/>
    </location>
</feature>
<feature type="region of interest" description="Disordered" evidence="6">
    <location>
        <begin position="650"/>
        <end position="697"/>
    </location>
</feature>
<organism evidence="9 10">
    <name type="scientific">Prorocentrum cordatum</name>
    <dbReference type="NCBI Taxonomy" id="2364126"/>
    <lineage>
        <taxon>Eukaryota</taxon>
        <taxon>Sar</taxon>
        <taxon>Alveolata</taxon>
        <taxon>Dinophyceae</taxon>
        <taxon>Prorocentrales</taxon>
        <taxon>Prorocentraceae</taxon>
        <taxon>Prorocentrum</taxon>
    </lineage>
</organism>
<dbReference type="PANTHER" id="PTHR10037:SF62">
    <property type="entry name" value="SODIUM CHANNEL PROTEIN 60E"/>
    <property type="match status" value="1"/>
</dbReference>
<feature type="region of interest" description="Disordered" evidence="6">
    <location>
        <begin position="21"/>
        <end position="135"/>
    </location>
</feature>